<accession>A0A1I7YPU2</accession>
<evidence type="ECO:0000313" key="2">
    <source>
        <dbReference type="WBParaSite" id="L893_g18483.t1"/>
    </source>
</evidence>
<protein>
    <submittedName>
        <fullName evidence="2">Secreted protein</fullName>
    </submittedName>
</protein>
<keyword evidence="1" id="KW-1185">Reference proteome</keyword>
<evidence type="ECO:0000313" key="1">
    <source>
        <dbReference type="Proteomes" id="UP000095287"/>
    </source>
</evidence>
<sequence length="72" mass="8213">MFEIWKRSIASPLSPLFCYFPTDASYSGGLSSTARRGRLRENPQLLISADVLARFCICFPQDDVRSLEVLWL</sequence>
<proteinExistence type="predicted"/>
<name>A0A1I7YPU2_9BILA</name>
<dbReference type="WBParaSite" id="L893_g18483.t1">
    <property type="protein sequence ID" value="L893_g18483.t1"/>
    <property type="gene ID" value="L893_g18483"/>
</dbReference>
<dbReference type="Proteomes" id="UP000095287">
    <property type="component" value="Unplaced"/>
</dbReference>
<organism evidence="1 2">
    <name type="scientific">Steinernema glaseri</name>
    <dbReference type="NCBI Taxonomy" id="37863"/>
    <lineage>
        <taxon>Eukaryota</taxon>
        <taxon>Metazoa</taxon>
        <taxon>Ecdysozoa</taxon>
        <taxon>Nematoda</taxon>
        <taxon>Chromadorea</taxon>
        <taxon>Rhabditida</taxon>
        <taxon>Tylenchina</taxon>
        <taxon>Panagrolaimomorpha</taxon>
        <taxon>Strongyloidoidea</taxon>
        <taxon>Steinernematidae</taxon>
        <taxon>Steinernema</taxon>
    </lineage>
</organism>
<reference evidence="2" key="1">
    <citation type="submission" date="2016-11" db="UniProtKB">
        <authorList>
            <consortium name="WormBaseParasite"/>
        </authorList>
    </citation>
    <scope>IDENTIFICATION</scope>
</reference>
<dbReference type="AlphaFoldDB" id="A0A1I7YPU2"/>